<evidence type="ECO:0000313" key="2">
    <source>
        <dbReference type="Proteomes" id="UP001148629"/>
    </source>
</evidence>
<dbReference type="EMBL" id="JANRMS010000176">
    <property type="protein sequence ID" value="KAJ3544866.1"/>
    <property type="molecule type" value="Genomic_DNA"/>
</dbReference>
<evidence type="ECO:0000313" key="1">
    <source>
        <dbReference type="EMBL" id="KAJ3544866.1"/>
    </source>
</evidence>
<organism evidence="1 2">
    <name type="scientific">Fusarium decemcellulare</name>
    <dbReference type="NCBI Taxonomy" id="57161"/>
    <lineage>
        <taxon>Eukaryota</taxon>
        <taxon>Fungi</taxon>
        <taxon>Dikarya</taxon>
        <taxon>Ascomycota</taxon>
        <taxon>Pezizomycotina</taxon>
        <taxon>Sordariomycetes</taxon>
        <taxon>Hypocreomycetidae</taxon>
        <taxon>Hypocreales</taxon>
        <taxon>Nectriaceae</taxon>
        <taxon>Fusarium</taxon>
        <taxon>Fusarium decemcellulare species complex</taxon>
    </lineage>
</organism>
<reference evidence="1" key="1">
    <citation type="submission" date="2022-08" db="EMBL/GenBank/DDBJ databases">
        <title>Genome Sequence of Fusarium decemcellulare.</title>
        <authorList>
            <person name="Buettner E."/>
        </authorList>
    </citation>
    <scope>NUCLEOTIDE SEQUENCE</scope>
    <source>
        <strain evidence="1">Babe19</strain>
    </source>
</reference>
<keyword evidence="2" id="KW-1185">Reference proteome</keyword>
<gene>
    <name evidence="1" type="ORF">NM208_g2819</name>
</gene>
<sequence length="264" mass="29881">MSALSASKLPIKKFDIFNGPDLHQCSLSCEELAKIDWRDTNLITSLGALKSLSISLSNPRDMSERDGVPIWGLETEHAEKTFWCLARLIQVCNHLEELDLHLICLPTIYGRTFHPEILLLRVVKLEKLPTLKRCALRGIPAMQGDLLAFIKRTKVKELHLVGVHLSGGTFRPIMEYCSSEEANMTALSFEWLHERHAELGHFTMIFLTTAEEASSMREFPSLYRLQRTGASVRLPIGYGQPPMAPMGSPETASWHRKRKLEFIG</sequence>
<proteinExistence type="predicted"/>
<protein>
    <submittedName>
        <fullName evidence="1">Uncharacterized protein</fullName>
    </submittedName>
</protein>
<dbReference type="Proteomes" id="UP001148629">
    <property type="component" value="Unassembled WGS sequence"/>
</dbReference>
<name>A0ACC1SRB0_9HYPO</name>
<comment type="caution">
    <text evidence="1">The sequence shown here is derived from an EMBL/GenBank/DDBJ whole genome shotgun (WGS) entry which is preliminary data.</text>
</comment>
<accession>A0ACC1SRB0</accession>